<dbReference type="EMBL" id="SACP01000001">
    <property type="protein sequence ID" value="RVU21668.1"/>
    <property type="molecule type" value="Genomic_DNA"/>
</dbReference>
<dbReference type="OrthoDB" id="7997406at2"/>
<organism evidence="2 3">
    <name type="scientific">Methylobacterium oryzihabitans</name>
    <dbReference type="NCBI Taxonomy" id="2499852"/>
    <lineage>
        <taxon>Bacteria</taxon>
        <taxon>Pseudomonadati</taxon>
        <taxon>Pseudomonadota</taxon>
        <taxon>Alphaproteobacteria</taxon>
        <taxon>Hyphomicrobiales</taxon>
        <taxon>Methylobacteriaceae</taxon>
        <taxon>Methylobacterium</taxon>
    </lineage>
</organism>
<gene>
    <name evidence="2" type="ORF">EOE48_01050</name>
</gene>
<name>A0A437PHC3_9HYPH</name>
<accession>A0A437PHC3</accession>
<dbReference type="RefSeq" id="WP_127726910.1">
    <property type="nucleotide sequence ID" value="NZ_SACP01000001.1"/>
</dbReference>
<feature type="signal peptide" evidence="1">
    <location>
        <begin position="1"/>
        <end position="19"/>
    </location>
</feature>
<reference evidence="2 3" key="1">
    <citation type="submission" date="2019-01" db="EMBL/GenBank/DDBJ databases">
        <authorList>
            <person name="Chen W.-M."/>
        </authorList>
    </citation>
    <scope>NUCLEOTIDE SEQUENCE [LARGE SCALE GENOMIC DNA]</scope>
    <source>
        <strain evidence="2 3">TER-1</strain>
    </source>
</reference>
<dbReference type="Proteomes" id="UP000286997">
    <property type="component" value="Unassembled WGS sequence"/>
</dbReference>
<sequence>MLKVILVAGALAAGTGAAAARDGATLEEAGLMPVEVVGFQSAIPAGLPMFAALPKMAPGAELDLRSIDTSGLVAFAPTMPGFDPNADIATGSVRPMK</sequence>
<comment type="caution">
    <text evidence="2">The sequence shown here is derived from an EMBL/GenBank/DDBJ whole genome shotgun (WGS) entry which is preliminary data.</text>
</comment>
<keyword evidence="1" id="KW-0732">Signal</keyword>
<evidence type="ECO:0000313" key="3">
    <source>
        <dbReference type="Proteomes" id="UP000286997"/>
    </source>
</evidence>
<evidence type="ECO:0000313" key="2">
    <source>
        <dbReference type="EMBL" id="RVU21668.1"/>
    </source>
</evidence>
<evidence type="ECO:0000256" key="1">
    <source>
        <dbReference type="SAM" id="SignalP"/>
    </source>
</evidence>
<dbReference type="AlphaFoldDB" id="A0A437PHC3"/>
<proteinExistence type="predicted"/>
<feature type="chain" id="PRO_5019353877" evidence="1">
    <location>
        <begin position="20"/>
        <end position="97"/>
    </location>
</feature>
<protein>
    <submittedName>
        <fullName evidence="2">Uncharacterized protein</fullName>
    </submittedName>
</protein>
<keyword evidence="3" id="KW-1185">Reference proteome</keyword>